<evidence type="ECO:0000259" key="5">
    <source>
        <dbReference type="Pfam" id="PF11794"/>
    </source>
</evidence>
<dbReference type="PIRSF" id="PIRSF000331">
    <property type="entry name" value="HpaA_HpaB"/>
    <property type="match status" value="1"/>
</dbReference>
<dbReference type="SUPFAM" id="SSF56645">
    <property type="entry name" value="Acyl-CoA dehydrogenase NM domain-like"/>
    <property type="match status" value="1"/>
</dbReference>
<accession>A0A147EXL3</accession>
<evidence type="ECO:0000256" key="2">
    <source>
        <dbReference type="ARBA" id="ARBA00022827"/>
    </source>
</evidence>
<dbReference type="InterPro" id="IPR046373">
    <property type="entry name" value="Acyl-CoA_Oxase/DH_mid-dom_sf"/>
</dbReference>
<dbReference type="InterPro" id="IPR024674">
    <property type="entry name" value="HpaB/PvcC/4-BUDH_N"/>
</dbReference>
<evidence type="ECO:0000256" key="1">
    <source>
        <dbReference type="ARBA" id="ARBA00022630"/>
    </source>
</evidence>
<dbReference type="SUPFAM" id="SSF47203">
    <property type="entry name" value="Acyl-CoA dehydrogenase C-terminal domain-like"/>
    <property type="match status" value="1"/>
</dbReference>
<dbReference type="GO" id="GO:0016627">
    <property type="term" value="F:oxidoreductase activity, acting on the CH-CH group of donors"/>
    <property type="evidence" value="ECO:0007669"/>
    <property type="project" value="InterPro"/>
</dbReference>
<comment type="caution">
    <text evidence="6">The sequence shown here is derived from an EMBL/GenBank/DDBJ whole genome shotgun (WGS) entry which is preliminary data.</text>
</comment>
<dbReference type="Gene3D" id="1.20.140.10">
    <property type="entry name" value="Butyryl-CoA Dehydrogenase, subunit A, domain 3"/>
    <property type="match status" value="1"/>
</dbReference>
<evidence type="ECO:0000313" key="7">
    <source>
        <dbReference type="Proteomes" id="UP000075025"/>
    </source>
</evidence>
<feature type="domain" description="HpaB/PvcC/4-BUDH N-terminal" evidence="5">
    <location>
        <begin position="5"/>
        <end position="260"/>
    </location>
</feature>
<evidence type="ECO:0000313" key="6">
    <source>
        <dbReference type="EMBL" id="KTR94531.1"/>
    </source>
</evidence>
<dbReference type="Gene3D" id="1.10.3140.10">
    <property type="entry name" value="4-hydroxybutyryl-coa dehydratase, domain 1"/>
    <property type="match status" value="1"/>
</dbReference>
<dbReference type="AlphaFoldDB" id="A0A147EXL3"/>
<dbReference type="Gene3D" id="2.40.110.10">
    <property type="entry name" value="Butyryl-CoA Dehydrogenase, subunit A, domain 2"/>
    <property type="match status" value="1"/>
</dbReference>
<dbReference type="PANTHER" id="PTHR36117">
    <property type="entry name" value="4-HYDROXYPHENYLACETATE 3-MONOOXYGENASE-RELATED"/>
    <property type="match status" value="1"/>
</dbReference>
<dbReference type="OrthoDB" id="9785230at2"/>
<protein>
    <submittedName>
        <fullName evidence="6">Gamma-aminobutyrate dehydratase</fullName>
    </submittedName>
</protein>
<gene>
    <name evidence="6" type="ORF">NS220_08975</name>
</gene>
<dbReference type="InterPro" id="IPR004925">
    <property type="entry name" value="HpaB/PvcC/4-BUDH"/>
</dbReference>
<sequence length="469" mass="50941">MRLRTAEEYRAGLRDGRKVVYQGRYIDDVSTFPEFDTAIEHSAHAYRIAQDEPELAVAHDDRGAYSAFYRVPRSPEDLVARGRLIESVCRRGAGTIVLKEVGSDAVFGILRAAQGQGRVNAEAYWRHVVDHDVALAVAQSDVKGDRSKGPAGQADPDLYVRVVAEDAESITVRGAKVHTSFSANADELVVIPTRAMNPGDEAYAVAFAIPVDTPGVTLYVSPYLDAPRNGFEHPISSRHKMLESLTVFDDVRVPKSRVFLHGDVEAAGRIALAFVDYHRFTAVNYKLPLLDALVGAASLVAEANGISRAAHVRAKMTELITYAETVRGFADLSALRAVEGEGGVWLPDPLSTNMAKYHFAHGFHEAARTVIDLAGGLVATGPGGADWANPEVRAVLEKYFVGAVPAEERLRAIHLVGDLTSGAWGGYQSVLATHAEGSLEAERMQILRSFDWSRPRAYAQELIDLGARA</sequence>
<dbReference type="InterPro" id="IPR024719">
    <property type="entry name" value="HpaB/PvcC/4-BUDH_C"/>
</dbReference>
<dbReference type="PANTHER" id="PTHR36117:SF3">
    <property type="entry name" value="4-HYDROXYPHENYLACETATE 3-MONOOXYGENASE-RELATED"/>
    <property type="match status" value="1"/>
</dbReference>
<dbReference type="EMBL" id="LDRT01000052">
    <property type="protein sequence ID" value="KTR94531.1"/>
    <property type="molecule type" value="Genomic_DNA"/>
</dbReference>
<dbReference type="Pfam" id="PF03241">
    <property type="entry name" value="HpaB"/>
    <property type="match status" value="1"/>
</dbReference>
<dbReference type="PATRIC" id="fig|2033.6.peg.2888"/>
<keyword evidence="2" id="KW-0274">FAD</keyword>
<evidence type="ECO:0000259" key="4">
    <source>
        <dbReference type="Pfam" id="PF03241"/>
    </source>
</evidence>
<keyword evidence="3" id="KW-0560">Oxidoreductase</keyword>
<organism evidence="6 7">
    <name type="scientific">Microbacterium testaceum</name>
    <name type="common">Aureobacterium testaceum</name>
    <name type="synonym">Brevibacterium testaceum</name>
    <dbReference type="NCBI Taxonomy" id="2033"/>
    <lineage>
        <taxon>Bacteria</taxon>
        <taxon>Bacillati</taxon>
        <taxon>Actinomycetota</taxon>
        <taxon>Actinomycetes</taxon>
        <taxon>Micrococcales</taxon>
        <taxon>Microbacteriaceae</taxon>
        <taxon>Microbacterium</taxon>
    </lineage>
</organism>
<feature type="domain" description="HpaB/PvcC/4-BUDH C-terminal" evidence="4">
    <location>
        <begin position="272"/>
        <end position="463"/>
    </location>
</feature>
<name>A0A147EXL3_MICTE</name>
<evidence type="ECO:0000256" key="3">
    <source>
        <dbReference type="ARBA" id="ARBA00023002"/>
    </source>
</evidence>
<keyword evidence="1" id="KW-0285">Flavoprotein</keyword>
<dbReference type="Proteomes" id="UP000075025">
    <property type="component" value="Unassembled WGS sequence"/>
</dbReference>
<proteinExistence type="predicted"/>
<dbReference type="Pfam" id="PF11794">
    <property type="entry name" value="HpaB_N"/>
    <property type="match status" value="1"/>
</dbReference>
<dbReference type="InterPro" id="IPR036250">
    <property type="entry name" value="AcylCo_DH-like_C"/>
</dbReference>
<dbReference type="InterPro" id="IPR009100">
    <property type="entry name" value="AcylCoA_DH/oxidase_NM_dom_sf"/>
</dbReference>
<reference evidence="6 7" key="1">
    <citation type="journal article" date="2016" name="Front. Microbiol.">
        <title>Genomic Resource of Rice Seed Associated Bacteria.</title>
        <authorList>
            <person name="Midha S."/>
            <person name="Bansal K."/>
            <person name="Sharma S."/>
            <person name="Kumar N."/>
            <person name="Patil P.P."/>
            <person name="Chaudhry V."/>
            <person name="Patil P.B."/>
        </authorList>
    </citation>
    <scope>NUCLEOTIDE SEQUENCE [LARGE SCALE GENOMIC DNA]</scope>
    <source>
        <strain evidence="6 7">NS220</strain>
    </source>
</reference>